<comment type="subunit">
    <text evidence="4">Homodimer.</text>
</comment>
<protein>
    <recommendedName>
        <fullName evidence="4">Probable magnesium transporter</fullName>
    </recommendedName>
</protein>
<sequence>MTQALDTFNTTVVSPIYYALFTSLTIFASAIMFKDWSGQSASSIVSVLCGFIVVLSGTLILHSTREKDPASVTGAQAKFEHPSIGILFKGWALMQHFAL</sequence>
<comment type="similarity">
    <text evidence="4">Belongs to the NIPA (TC 2.A.7) family.</text>
</comment>
<reference evidence="6" key="1">
    <citation type="journal article" date="2016" name="G3 (Bethesda)">
        <title>First Draft Assembly and Annotation of the Genome of a California Endemic Oak Quercus lobata Nee (Fagaceae).</title>
        <authorList>
            <person name="Sork V.L."/>
            <person name="Fitz-Gibbon S.T."/>
            <person name="Puiu D."/>
            <person name="Crepeau M."/>
            <person name="Gugger P.F."/>
            <person name="Sherman R."/>
            <person name="Stevens K."/>
            <person name="Langley C.H."/>
            <person name="Pellegrini M."/>
            <person name="Salzberg S.L."/>
        </authorList>
    </citation>
    <scope>NUCLEOTIDE SEQUENCE [LARGE SCALE GENOMIC DNA]</scope>
    <source>
        <strain evidence="6">cv. SW786</strain>
    </source>
</reference>
<feature type="transmembrane region" description="Helical" evidence="4">
    <location>
        <begin position="12"/>
        <end position="33"/>
    </location>
</feature>
<evidence type="ECO:0000256" key="4">
    <source>
        <dbReference type="RuleBase" id="RU363078"/>
    </source>
</evidence>
<feature type="transmembrane region" description="Helical" evidence="4">
    <location>
        <begin position="39"/>
        <end position="61"/>
    </location>
</feature>
<proteinExistence type="inferred from homology"/>
<evidence type="ECO:0000256" key="2">
    <source>
        <dbReference type="ARBA" id="ARBA00022989"/>
    </source>
</evidence>
<dbReference type="Gramene" id="QL02p034392:mrna">
    <property type="protein sequence ID" value="QL02p034392:mrna"/>
    <property type="gene ID" value="QL02p034392"/>
</dbReference>
<keyword evidence="4" id="KW-0406">Ion transport</keyword>
<dbReference type="EnsemblPlants" id="QL02p034392:mrna">
    <property type="protein sequence ID" value="QL02p034392:mrna"/>
    <property type="gene ID" value="QL02p034392"/>
</dbReference>
<dbReference type="PANTHER" id="PTHR12570:SF25">
    <property type="entry name" value="MAGNESIUM TRANSPORTER-RELATED"/>
    <property type="match status" value="1"/>
</dbReference>
<dbReference type="Proteomes" id="UP000594261">
    <property type="component" value="Chromosome 2"/>
</dbReference>
<keyword evidence="4" id="KW-1003">Cell membrane</keyword>
<dbReference type="GO" id="GO:0005886">
    <property type="term" value="C:plasma membrane"/>
    <property type="evidence" value="ECO:0007669"/>
    <property type="project" value="UniProtKB-SubCell"/>
</dbReference>
<accession>A0A7N2KVW5</accession>
<keyword evidence="4" id="KW-0460">Magnesium</keyword>
<dbReference type="PANTHER" id="PTHR12570">
    <property type="match status" value="1"/>
</dbReference>
<keyword evidence="2 4" id="KW-1133">Transmembrane helix</keyword>
<keyword evidence="4" id="KW-0813">Transport</keyword>
<keyword evidence="4" id="KW-0967">Endosome</keyword>
<comment type="subcellular location">
    <subcellularLocation>
        <location evidence="4">Cell membrane</location>
        <topology evidence="4">Multi-pass membrane protein</topology>
    </subcellularLocation>
    <subcellularLocation>
        <location evidence="4">Early endosome</location>
    </subcellularLocation>
</comment>
<evidence type="ECO:0000256" key="1">
    <source>
        <dbReference type="ARBA" id="ARBA00022692"/>
    </source>
</evidence>
<dbReference type="GO" id="GO:0015095">
    <property type="term" value="F:magnesium ion transmembrane transporter activity"/>
    <property type="evidence" value="ECO:0007669"/>
    <property type="project" value="UniProtKB-UniRule"/>
</dbReference>
<evidence type="ECO:0000313" key="5">
    <source>
        <dbReference type="EnsemblPlants" id="QL02p034392:mrna"/>
    </source>
</evidence>
<dbReference type="Pfam" id="PF05653">
    <property type="entry name" value="Mg_trans_NIPA"/>
    <property type="match status" value="1"/>
</dbReference>
<name>A0A7N2KVW5_QUELO</name>
<reference evidence="5" key="2">
    <citation type="submission" date="2021-01" db="UniProtKB">
        <authorList>
            <consortium name="EnsemblPlants"/>
        </authorList>
    </citation>
    <scope>IDENTIFICATION</scope>
</reference>
<dbReference type="InParanoid" id="A0A7N2KVW5"/>
<keyword evidence="3 4" id="KW-0472">Membrane</keyword>
<evidence type="ECO:0000313" key="6">
    <source>
        <dbReference type="Proteomes" id="UP000594261"/>
    </source>
</evidence>
<comment type="caution">
    <text evidence="4">Lacks conserved residue(s) required for the propagation of feature annotation.</text>
</comment>
<evidence type="ECO:0000256" key="3">
    <source>
        <dbReference type="ARBA" id="ARBA00023136"/>
    </source>
</evidence>
<comment type="function">
    <text evidence="4">Acts as a Mg(2+) transporter. Can also transport other divalent cations such as Fe(2+), Sr(2+), Ba(2+), Mn(2+) and Co(2+) but to a much less extent than Mg(2+).</text>
</comment>
<keyword evidence="1 4" id="KW-0812">Transmembrane</keyword>
<dbReference type="GO" id="GO:0005769">
    <property type="term" value="C:early endosome"/>
    <property type="evidence" value="ECO:0007669"/>
    <property type="project" value="UniProtKB-SubCell"/>
</dbReference>
<dbReference type="AlphaFoldDB" id="A0A7N2KVW5"/>
<dbReference type="InterPro" id="IPR008521">
    <property type="entry name" value="Mg_trans_NIPA"/>
</dbReference>
<keyword evidence="6" id="KW-1185">Reference proteome</keyword>
<organism evidence="5 6">
    <name type="scientific">Quercus lobata</name>
    <name type="common">Valley oak</name>
    <dbReference type="NCBI Taxonomy" id="97700"/>
    <lineage>
        <taxon>Eukaryota</taxon>
        <taxon>Viridiplantae</taxon>
        <taxon>Streptophyta</taxon>
        <taxon>Embryophyta</taxon>
        <taxon>Tracheophyta</taxon>
        <taxon>Spermatophyta</taxon>
        <taxon>Magnoliopsida</taxon>
        <taxon>eudicotyledons</taxon>
        <taxon>Gunneridae</taxon>
        <taxon>Pentapetalae</taxon>
        <taxon>rosids</taxon>
        <taxon>fabids</taxon>
        <taxon>Fagales</taxon>
        <taxon>Fagaceae</taxon>
        <taxon>Quercus</taxon>
    </lineage>
</organism>